<organism evidence="1">
    <name type="scientific">Spongospora subterranea</name>
    <dbReference type="NCBI Taxonomy" id="70186"/>
    <lineage>
        <taxon>Eukaryota</taxon>
        <taxon>Sar</taxon>
        <taxon>Rhizaria</taxon>
        <taxon>Endomyxa</taxon>
        <taxon>Phytomyxea</taxon>
        <taxon>Plasmodiophorida</taxon>
        <taxon>Plasmodiophoridae</taxon>
        <taxon>Spongospora</taxon>
    </lineage>
</organism>
<proteinExistence type="predicted"/>
<protein>
    <submittedName>
        <fullName evidence="1">Uncharacterized protein</fullName>
    </submittedName>
</protein>
<evidence type="ECO:0000313" key="1">
    <source>
        <dbReference type="EMBL" id="CRZ06375.1"/>
    </source>
</evidence>
<sequence length="116" mass="12957">SSVPSEHLTEIKNAVANDIKDCLSSYKNHDVNWDLPKLQDTISFILNNNDHSLAPCFQKATVLSPMPFSRVYPDVIFSRQVGLTLAVMSAALRIDIFSKSSVQHPVLDMLWNASLK</sequence>
<accession>A0A0H5QWT1</accession>
<reference evidence="1" key="1">
    <citation type="submission" date="2015-04" db="EMBL/GenBank/DDBJ databases">
        <title>The genome sequence of the plant pathogenic Rhizarian Plasmodiophora brassicae reveals insights in its biotrophic life cycle and the origin of chitin synthesis.</title>
        <authorList>
            <person name="Schwelm A."/>
            <person name="Fogelqvist J."/>
            <person name="Knaust A."/>
            <person name="Julke S."/>
            <person name="Lilja T."/>
            <person name="Dhandapani V."/>
            <person name="Bonilla-Rosso G."/>
            <person name="Karlsson M."/>
            <person name="Shevchenko A."/>
            <person name="Choi S.R."/>
            <person name="Kim H.G."/>
            <person name="Park J.Y."/>
            <person name="Lim Y.P."/>
            <person name="Ludwig-Muller J."/>
            <person name="Dixelius C."/>
        </authorList>
    </citation>
    <scope>NUCLEOTIDE SEQUENCE</scope>
    <source>
        <tissue evidence="1">Potato root galls</tissue>
    </source>
</reference>
<dbReference type="EMBL" id="HACM01005933">
    <property type="protein sequence ID" value="CRZ06375.1"/>
    <property type="molecule type" value="Transcribed_RNA"/>
</dbReference>
<name>A0A0H5QWT1_9EUKA</name>
<feature type="non-terminal residue" evidence="1">
    <location>
        <position position="116"/>
    </location>
</feature>
<dbReference type="AlphaFoldDB" id="A0A0H5QWT1"/>
<feature type="non-terminal residue" evidence="1">
    <location>
        <position position="1"/>
    </location>
</feature>